<evidence type="ECO:0000313" key="2">
    <source>
        <dbReference type="Proteomes" id="UP001207468"/>
    </source>
</evidence>
<gene>
    <name evidence="1" type="ORF">F5148DRAFT_1292497</name>
</gene>
<comment type="caution">
    <text evidence="1">The sequence shown here is derived from an EMBL/GenBank/DDBJ whole genome shotgun (WGS) entry which is preliminary data.</text>
</comment>
<organism evidence="1 2">
    <name type="scientific">Russula earlei</name>
    <dbReference type="NCBI Taxonomy" id="71964"/>
    <lineage>
        <taxon>Eukaryota</taxon>
        <taxon>Fungi</taxon>
        <taxon>Dikarya</taxon>
        <taxon>Basidiomycota</taxon>
        <taxon>Agaricomycotina</taxon>
        <taxon>Agaricomycetes</taxon>
        <taxon>Russulales</taxon>
        <taxon>Russulaceae</taxon>
        <taxon>Russula</taxon>
    </lineage>
</organism>
<evidence type="ECO:0000313" key="1">
    <source>
        <dbReference type="EMBL" id="KAI9447033.1"/>
    </source>
</evidence>
<proteinExistence type="predicted"/>
<accession>A0ACC0TTC1</accession>
<dbReference type="EMBL" id="JAGFNK010000613">
    <property type="protein sequence ID" value="KAI9447033.1"/>
    <property type="molecule type" value="Genomic_DNA"/>
</dbReference>
<protein>
    <submittedName>
        <fullName evidence="1">Uncharacterized protein</fullName>
    </submittedName>
</protein>
<reference evidence="1" key="1">
    <citation type="submission" date="2021-03" db="EMBL/GenBank/DDBJ databases">
        <title>Evolutionary priming and transition to the ectomycorrhizal habit in an iconic lineage of mushroom-forming fungi: is preadaptation a requirement?</title>
        <authorList>
            <consortium name="DOE Joint Genome Institute"/>
            <person name="Looney B.P."/>
            <person name="Miyauchi S."/>
            <person name="Morin E."/>
            <person name="Drula E."/>
            <person name="Courty P.E."/>
            <person name="Chicoki N."/>
            <person name="Fauchery L."/>
            <person name="Kohler A."/>
            <person name="Kuo A."/>
            <person name="LaButti K."/>
            <person name="Pangilinan J."/>
            <person name="Lipzen A."/>
            <person name="Riley R."/>
            <person name="Andreopoulos W."/>
            <person name="He G."/>
            <person name="Johnson J."/>
            <person name="Barry K.W."/>
            <person name="Grigoriev I.V."/>
            <person name="Nagy L."/>
            <person name="Hibbett D."/>
            <person name="Henrissat B."/>
            <person name="Matheny P.B."/>
            <person name="Labbe J."/>
            <person name="Martin A.F."/>
        </authorList>
    </citation>
    <scope>NUCLEOTIDE SEQUENCE</scope>
    <source>
        <strain evidence="1">BPL698</strain>
    </source>
</reference>
<sequence length="564" mass="64527">MPKKGNRVISAYTKHNTIQLIRGGKAYFHLLEQLIDRAKYFIHLQVYIFEEDETGKLIGDALMRAASRGVKVFLVPDGYASQHLSNNFLHHLVGAGIHFRFFEPLLMSEHFYFGRRLHHKITVVDNYHCLVAGINIGDRYNDLPGQPAWLDWAAYVQGDVAAELTKPVTGKECLIRVRRNDWVKRRNQVSRSYVELLRKSSAHVTIMSSYFLPGRAIRRQLSLASRRGVKIRVILSGVSDIALAKYAERYMYRWLQKRHIELYEYTGSVLHGKMATRDHCWTTVGSYNVNDISAYASIELNLDVDNTAFAIQVQQHLDAIIANECIAVTGKVYNTYPRINRLLQYGSYVIGQIIQASGFVTDSVKNKRLPNVTIYLMGAKQTFYGVYYTLGPLDSTVSDNNGNFSFSYTAQGDCVDYGLVIGMSTYGGYTHQNNYVVDVFHPEYHFNQAYQLNNIVLKARELNYVKFNLKVLSNPYDTLNINFSTGHGELFLQYQFIGSGIDTSLLMRYVPNEAAYLRYFIYSSRLYDSAYNRQGADTFQLALKDTAVISKTFNTTYDIPIKHY</sequence>
<keyword evidence="2" id="KW-1185">Reference proteome</keyword>
<dbReference type="Proteomes" id="UP001207468">
    <property type="component" value="Unassembled WGS sequence"/>
</dbReference>
<name>A0ACC0TTC1_9AGAM</name>